<dbReference type="EMBL" id="MN739509">
    <property type="protein sequence ID" value="QHT09312.1"/>
    <property type="molecule type" value="Genomic_DNA"/>
</dbReference>
<reference evidence="1" key="1">
    <citation type="journal article" date="2020" name="Nature">
        <title>Giant virus diversity and host interactions through global metagenomics.</title>
        <authorList>
            <person name="Schulz F."/>
            <person name="Roux S."/>
            <person name="Paez-Espino D."/>
            <person name="Jungbluth S."/>
            <person name="Walsh D.A."/>
            <person name="Denef V.J."/>
            <person name="McMahon K.D."/>
            <person name="Konstantinidis K.T."/>
            <person name="Eloe-Fadrosh E.A."/>
            <person name="Kyrpides N.C."/>
            <person name="Woyke T."/>
        </authorList>
    </citation>
    <scope>NUCLEOTIDE SEQUENCE</scope>
    <source>
        <strain evidence="1">GVMAG-M-3300023110-24</strain>
    </source>
</reference>
<sequence>MYYSLKNDELILLYLLRLLPITDICNKIIKFKNDIEYKDTMDYYLDRYDNICKEHYNTKNNHYGKFSYIFDNKNYIIKRDHRLHFYKLTGISYQVLELLYELIRINNDNSFDINIDDKKEWLKYDDILYSELSKHIMVEMKKINLKWI</sequence>
<dbReference type="AlphaFoldDB" id="A0A6C0CYR8"/>
<name>A0A6C0CYR8_9ZZZZ</name>
<protein>
    <submittedName>
        <fullName evidence="1">Uncharacterized protein</fullName>
    </submittedName>
</protein>
<accession>A0A6C0CYR8</accession>
<proteinExistence type="predicted"/>
<organism evidence="1">
    <name type="scientific">viral metagenome</name>
    <dbReference type="NCBI Taxonomy" id="1070528"/>
    <lineage>
        <taxon>unclassified sequences</taxon>
        <taxon>metagenomes</taxon>
        <taxon>organismal metagenomes</taxon>
    </lineage>
</organism>
<evidence type="ECO:0000313" key="1">
    <source>
        <dbReference type="EMBL" id="QHT09312.1"/>
    </source>
</evidence>